<dbReference type="Proteomes" id="UP001652564">
    <property type="component" value="Unassembled WGS sequence"/>
</dbReference>
<reference evidence="2 3" key="1">
    <citation type="submission" date="2022-10" db="EMBL/GenBank/DDBJ databases">
        <title>Defluviimonas sp. nov., isolated from ocean surface sediments.</title>
        <authorList>
            <person name="He W."/>
            <person name="Wang L."/>
            <person name="Zhang D.-F."/>
        </authorList>
    </citation>
    <scope>NUCLEOTIDE SEQUENCE [LARGE SCALE GENOMIC DNA]</scope>
    <source>
        <strain evidence="2 3">WL0050</strain>
    </source>
</reference>
<feature type="region of interest" description="Disordered" evidence="1">
    <location>
        <begin position="66"/>
        <end position="85"/>
    </location>
</feature>
<accession>A0ABT2ZJ07</accession>
<protein>
    <submittedName>
        <fullName evidence="2">Phage tail assembly chaperone</fullName>
    </submittedName>
</protein>
<evidence type="ECO:0000313" key="3">
    <source>
        <dbReference type="Proteomes" id="UP001652564"/>
    </source>
</evidence>
<dbReference type="InterPro" id="IPR019056">
    <property type="entry name" value="Phage_TAC_6"/>
</dbReference>
<gene>
    <name evidence="2" type="ORF">OEZ71_02215</name>
</gene>
<dbReference type="EMBL" id="JAOWKZ010000001">
    <property type="protein sequence ID" value="MCV2871104.1"/>
    <property type="molecule type" value="Genomic_DNA"/>
</dbReference>
<name>A0ABT2ZJ07_9RHOB</name>
<proteinExistence type="predicted"/>
<evidence type="ECO:0000256" key="1">
    <source>
        <dbReference type="SAM" id="MobiDB-lite"/>
    </source>
</evidence>
<comment type="caution">
    <text evidence="2">The sequence shown here is derived from an EMBL/GenBank/DDBJ whole genome shotgun (WGS) entry which is preliminary data.</text>
</comment>
<dbReference type="Pfam" id="PF09550">
    <property type="entry name" value="Phage_TAC_6"/>
    <property type="match status" value="1"/>
</dbReference>
<organism evidence="2 3">
    <name type="scientific">Albidovulum litorale</name>
    <dbReference type="NCBI Taxonomy" id="2984134"/>
    <lineage>
        <taxon>Bacteria</taxon>
        <taxon>Pseudomonadati</taxon>
        <taxon>Pseudomonadota</taxon>
        <taxon>Alphaproteobacteria</taxon>
        <taxon>Rhodobacterales</taxon>
        <taxon>Paracoccaceae</taxon>
        <taxon>Albidovulum</taxon>
    </lineage>
</organism>
<evidence type="ECO:0000313" key="2">
    <source>
        <dbReference type="EMBL" id="MCV2871104.1"/>
    </source>
</evidence>
<sequence>MPLRCRRRSEVDWPGLMRAGLSGLGLAPDVFWRLTPAELVLMLGDPGAVPPLNRARLEELARAWPDAPVGTKEGRDAGDGRIGRD</sequence>
<keyword evidence="3" id="KW-1185">Reference proteome</keyword>
<dbReference type="InterPro" id="IPR011739">
    <property type="entry name" value="GTA_rcc01693"/>
</dbReference>
<dbReference type="NCBIfam" id="TIGR02216">
    <property type="entry name" value="phage_TIGR02216"/>
    <property type="match status" value="1"/>
</dbReference>
<feature type="compositionally biased region" description="Basic and acidic residues" evidence="1">
    <location>
        <begin position="72"/>
        <end position="85"/>
    </location>
</feature>